<dbReference type="PANTHER" id="PTHR43520">
    <property type="entry name" value="ATP7, ISOFORM B"/>
    <property type="match status" value="1"/>
</dbReference>
<gene>
    <name evidence="4" type="ORF">J0B03_05085</name>
</gene>
<evidence type="ECO:0000256" key="2">
    <source>
        <dbReference type="SAM" id="MobiDB-lite"/>
    </source>
</evidence>
<dbReference type="GO" id="GO:0055070">
    <property type="term" value="P:copper ion homeostasis"/>
    <property type="evidence" value="ECO:0007669"/>
    <property type="project" value="TreeGrafter"/>
</dbReference>
<keyword evidence="1" id="KW-1278">Translocase</keyword>
<dbReference type="EMBL" id="CP071444">
    <property type="protein sequence ID" value="QSX09440.1"/>
    <property type="molecule type" value="Genomic_DNA"/>
</dbReference>
<feature type="transmembrane region" description="Helical" evidence="3">
    <location>
        <begin position="83"/>
        <end position="101"/>
    </location>
</feature>
<dbReference type="GO" id="GO:0016020">
    <property type="term" value="C:membrane"/>
    <property type="evidence" value="ECO:0007669"/>
    <property type="project" value="TreeGrafter"/>
</dbReference>
<dbReference type="KEGG" id="alka:J0B03_05085"/>
<feature type="region of interest" description="Disordered" evidence="2">
    <location>
        <begin position="1"/>
        <end position="37"/>
    </location>
</feature>
<dbReference type="RefSeq" id="WP_207300775.1">
    <property type="nucleotide sequence ID" value="NZ_CP071444.1"/>
</dbReference>
<dbReference type="GO" id="GO:0005507">
    <property type="term" value="F:copper ion binding"/>
    <property type="evidence" value="ECO:0007669"/>
    <property type="project" value="TreeGrafter"/>
</dbReference>
<keyword evidence="3" id="KW-0812">Transmembrane</keyword>
<reference evidence="4" key="1">
    <citation type="submission" date="2021-03" db="EMBL/GenBank/DDBJ databases">
        <title>Alkalibacter marinus sp. nov., isolated from tidal flat sediment.</title>
        <authorList>
            <person name="Namirimu T."/>
            <person name="Yang J.-A."/>
            <person name="Yang S.-H."/>
            <person name="Kim Y.-J."/>
            <person name="Kwon K.K."/>
        </authorList>
    </citation>
    <scope>NUCLEOTIDE SEQUENCE</scope>
    <source>
        <strain evidence="4">ES005</strain>
    </source>
</reference>
<evidence type="ECO:0000313" key="5">
    <source>
        <dbReference type="Proteomes" id="UP000663499"/>
    </source>
</evidence>
<feature type="transmembrane region" description="Helical" evidence="3">
    <location>
        <begin position="113"/>
        <end position="142"/>
    </location>
</feature>
<name>A0A974XIQ2_9FIRM</name>
<keyword evidence="3" id="KW-0472">Membrane</keyword>
<evidence type="ECO:0000256" key="1">
    <source>
        <dbReference type="ARBA" id="ARBA00022967"/>
    </source>
</evidence>
<proteinExistence type="predicted"/>
<sequence>MEKQKHDDHQEGSMDHSGHHQNQKKEDHGAEDHEGHHDHHAMMVEDFKRRFFISLIITVPVLILSPMIQMFMGVDWRFPGDSYLLTGLSTILFIYGGKPFLTGARDELKDREPAMMTLIAFAISVAYVYSTLTVFVLGAMIFSGSWPH</sequence>
<evidence type="ECO:0000256" key="3">
    <source>
        <dbReference type="SAM" id="Phobius"/>
    </source>
</evidence>
<accession>A0A974XIQ2</accession>
<evidence type="ECO:0000313" key="4">
    <source>
        <dbReference type="EMBL" id="QSX09440.1"/>
    </source>
</evidence>
<feature type="transmembrane region" description="Helical" evidence="3">
    <location>
        <begin position="51"/>
        <end position="71"/>
    </location>
</feature>
<dbReference type="PANTHER" id="PTHR43520:SF8">
    <property type="entry name" value="P-TYPE CU(+) TRANSPORTER"/>
    <property type="match status" value="1"/>
</dbReference>
<dbReference type="AlphaFoldDB" id="A0A974XIQ2"/>
<dbReference type="Proteomes" id="UP000663499">
    <property type="component" value="Chromosome"/>
</dbReference>
<keyword evidence="3" id="KW-1133">Transmembrane helix</keyword>
<dbReference type="GO" id="GO:0043682">
    <property type="term" value="F:P-type divalent copper transporter activity"/>
    <property type="evidence" value="ECO:0007669"/>
    <property type="project" value="TreeGrafter"/>
</dbReference>
<evidence type="ECO:0008006" key="6">
    <source>
        <dbReference type="Google" id="ProtNLM"/>
    </source>
</evidence>
<protein>
    <recommendedName>
        <fullName evidence="6">Heavy metal translocating P-type ATPase</fullName>
    </recommendedName>
</protein>
<keyword evidence="5" id="KW-1185">Reference proteome</keyword>
<organism evidence="4 5">
    <name type="scientific">Alkalibacter rhizosphaerae</name>
    <dbReference type="NCBI Taxonomy" id="2815577"/>
    <lineage>
        <taxon>Bacteria</taxon>
        <taxon>Bacillati</taxon>
        <taxon>Bacillota</taxon>
        <taxon>Clostridia</taxon>
        <taxon>Eubacteriales</taxon>
        <taxon>Eubacteriaceae</taxon>
        <taxon>Alkalibacter</taxon>
    </lineage>
</organism>